<evidence type="ECO:0000256" key="3">
    <source>
        <dbReference type="ARBA" id="ARBA00022729"/>
    </source>
</evidence>
<dbReference type="GO" id="GO:0008430">
    <property type="term" value="F:selenium binding"/>
    <property type="evidence" value="ECO:0007669"/>
    <property type="project" value="InterPro"/>
</dbReference>
<evidence type="ECO:0000313" key="8">
    <source>
        <dbReference type="EMBL" id="CAG6463048.1"/>
    </source>
</evidence>
<name>A0A8D8FA67_CULPI</name>
<accession>A0A8D8FA67</accession>
<sequence>MAPRWLPLVTAVVIPMLVLAQGGMSVDQDATCSQLDRKQYLDQETTEPMVEEDFRGQVTVLYSVAPPKSRLTQRIYRERDPIFFNKIVFEEQIQLFHNLAFRFEGNGYSESVQFILGASAARYPEECDEFVDFEDFLDNVTSIAVGFNISVYPNPLNENGTYAMYGLKEFQVYVLDRCSRIAYIIEPPWSLIQYSYVKAAVLSTLYDRPCGECDVGSAACVACVASGQ</sequence>
<keyword evidence="3 6" id="KW-0732">Signal</keyword>
<keyword evidence="4" id="KW-0712">Selenocysteine</keyword>
<evidence type="ECO:0000259" key="7">
    <source>
        <dbReference type="Pfam" id="PF04592"/>
    </source>
</evidence>
<dbReference type="InterPro" id="IPR037941">
    <property type="entry name" value="SeP"/>
</dbReference>
<dbReference type="GO" id="GO:0001887">
    <property type="term" value="P:selenium compound metabolic process"/>
    <property type="evidence" value="ECO:0007669"/>
    <property type="project" value="TreeGrafter"/>
</dbReference>
<feature type="signal peptide" evidence="6">
    <location>
        <begin position="1"/>
        <end position="20"/>
    </location>
</feature>
<organism evidence="8">
    <name type="scientific">Culex pipiens</name>
    <name type="common">House mosquito</name>
    <dbReference type="NCBI Taxonomy" id="7175"/>
    <lineage>
        <taxon>Eukaryota</taxon>
        <taxon>Metazoa</taxon>
        <taxon>Ecdysozoa</taxon>
        <taxon>Arthropoda</taxon>
        <taxon>Hexapoda</taxon>
        <taxon>Insecta</taxon>
        <taxon>Pterygota</taxon>
        <taxon>Neoptera</taxon>
        <taxon>Endopterygota</taxon>
        <taxon>Diptera</taxon>
        <taxon>Nematocera</taxon>
        <taxon>Culicoidea</taxon>
        <taxon>Culicidae</taxon>
        <taxon>Culicinae</taxon>
        <taxon>Culicini</taxon>
        <taxon>Culex</taxon>
        <taxon>Culex</taxon>
    </lineage>
</organism>
<dbReference type="Pfam" id="PF04592">
    <property type="entry name" value="SelP_N"/>
    <property type="match status" value="1"/>
</dbReference>
<dbReference type="PANTHER" id="PTHR10105">
    <property type="entry name" value="SELENOPROTEIN P"/>
    <property type="match status" value="1"/>
</dbReference>
<keyword evidence="5" id="KW-0325">Glycoprotein</keyword>
<evidence type="ECO:0000256" key="5">
    <source>
        <dbReference type="ARBA" id="ARBA00023180"/>
    </source>
</evidence>
<keyword evidence="2" id="KW-0964">Secreted</keyword>
<protein>
    <submittedName>
        <fullName evidence="8">Selenoprotein Pa</fullName>
    </submittedName>
</protein>
<dbReference type="InterPro" id="IPR007671">
    <property type="entry name" value="Selenoprotein-P_N"/>
</dbReference>
<comment type="subcellular location">
    <subcellularLocation>
        <location evidence="1">Secreted</location>
    </subcellularLocation>
</comment>
<evidence type="ECO:0000256" key="4">
    <source>
        <dbReference type="ARBA" id="ARBA00022933"/>
    </source>
</evidence>
<evidence type="ECO:0000256" key="2">
    <source>
        <dbReference type="ARBA" id="ARBA00022525"/>
    </source>
</evidence>
<feature type="domain" description="Selenoprotein P N-terminal" evidence="7">
    <location>
        <begin position="149"/>
        <end position="218"/>
    </location>
</feature>
<dbReference type="EMBL" id="HBUE01047028">
    <property type="protein sequence ID" value="CAG6463048.1"/>
    <property type="molecule type" value="Transcribed_RNA"/>
</dbReference>
<evidence type="ECO:0000256" key="1">
    <source>
        <dbReference type="ARBA" id="ARBA00004613"/>
    </source>
</evidence>
<feature type="chain" id="PRO_5034254010" evidence="6">
    <location>
        <begin position="21"/>
        <end position="228"/>
    </location>
</feature>
<dbReference type="AlphaFoldDB" id="A0A8D8FA67"/>
<proteinExistence type="predicted"/>
<dbReference type="GO" id="GO:0005576">
    <property type="term" value="C:extracellular region"/>
    <property type="evidence" value="ECO:0007669"/>
    <property type="project" value="UniProtKB-SubCell"/>
</dbReference>
<reference evidence="8" key="1">
    <citation type="submission" date="2021-05" db="EMBL/GenBank/DDBJ databases">
        <authorList>
            <person name="Alioto T."/>
            <person name="Alioto T."/>
            <person name="Gomez Garrido J."/>
        </authorList>
    </citation>
    <scope>NUCLEOTIDE SEQUENCE</scope>
</reference>
<dbReference type="PANTHER" id="PTHR10105:SF2">
    <property type="entry name" value="AGAP003297-PA"/>
    <property type="match status" value="1"/>
</dbReference>
<evidence type="ECO:0000256" key="6">
    <source>
        <dbReference type="SAM" id="SignalP"/>
    </source>
</evidence>